<keyword evidence="3" id="KW-0418">Kinase</keyword>
<dbReference type="EMBL" id="JAGDYP010000003">
    <property type="protein sequence ID" value="MBO1883776.1"/>
    <property type="molecule type" value="Genomic_DNA"/>
</dbReference>
<dbReference type="PANTHER" id="PTHR37419:SF1">
    <property type="entry name" value="SERINE_THREONINE-PROTEIN KINASE TOXIN HIPA"/>
    <property type="match status" value="1"/>
</dbReference>
<feature type="domain" description="HipA-like C-terminal" evidence="4">
    <location>
        <begin position="55"/>
        <end position="277"/>
    </location>
</feature>
<evidence type="ECO:0000256" key="2">
    <source>
        <dbReference type="ARBA" id="ARBA00022679"/>
    </source>
</evidence>
<evidence type="ECO:0000256" key="3">
    <source>
        <dbReference type="ARBA" id="ARBA00022777"/>
    </source>
</evidence>
<comment type="caution">
    <text evidence="5">The sequence shown here is derived from an EMBL/GenBank/DDBJ whole genome shotgun (WGS) entry which is preliminary data.</text>
</comment>
<proteinExistence type="inferred from homology"/>
<name>A0ABS3PWS4_9FLAO</name>
<dbReference type="InterPro" id="IPR052028">
    <property type="entry name" value="HipA_Ser/Thr_kinase"/>
</dbReference>
<dbReference type="Proteomes" id="UP000681610">
    <property type="component" value="Unassembled WGS sequence"/>
</dbReference>
<organism evidence="5 6">
    <name type="scientific">Capnocytophaga bilenii</name>
    <dbReference type="NCBI Taxonomy" id="2819369"/>
    <lineage>
        <taxon>Bacteria</taxon>
        <taxon>Pseudomonadati</taxon>
        <taxon>Bacteroidota</taxon>
        <taxon>Flavobacteriia</taxon>
        <taxon>Flavobacteriales</taxon>
        <taxon>Flavobacteriaceae</taxon>
        <taxon>Capnocytophaga</taxon>
    </lineage>
</organism>
<dbReference type="Pfam" id="PF07804">
    <property type="entry name" value="HipA_C"/>
    <property type="match status" value="1"/>
</dbReference>
<dbReference type="PANTHER" id="PTHR37419">
    <property type="entry name" value="SERINE/THREONINE-PROTEIN KINASE TOXIN HIPA"/>
    <property type="match status" value="1"/>
</dbReference>
<evidence type="ECO:0000256" key="1">
    <source>
        <dbReference type="ARBA" id="ARBA00010164"/>
    </source>
</evidence>
<dbReference type="InterPro" id="IPR012893">
    <property type="entry name" value="HipA-like_C"/>
</dbReference>
<evidence type="ECO:0000313" key="6">
    <source>
        <dbReference type="Proteomes" id="UP000681610"/>
    </source>
</evidence>
<dbReference type="RefSeq" id="WP_208058388.1">
    <property type="nucleotide sequence ID" value="NZ_JAGDYP010000003.1"/>
</dbReference>
<accession>A0ABS3PWS4</accession>
<reference evidence="5 6" key="1">
    <citation type="submission" date="2021-03" db="EMBL/GenBank/DDBJ databases">
        <title>Isolation and description of Capnocytophaga bilenii sp. nov., a novel Capnocytophaga species, isolated from a gingivitis subject.</title>
        <authorList>
            <person name="Antezack A."/>
            <person name="Monnet-Corti V."/>
            <person name="La Scola B."/>
        </authorList>
    </citation>
    <scope>NUCLEOTIDE SEQUENCE [LARGE SCALE GENOMIC DNA]</scope>
    <source>
        <strain evidence="5 6">Marseille-Q4570</strain>
    </source>
</reference>
<sequence>MSKCLYCYKELNANETDFHKACSKQFFGSATPPLLTLNKEQLETLAKEIIVRSIAVTGVQPKLSLQLEKTKNETPRLTLVGLYGDYILKPPSEQYPCLPENEDLTMHLAEIAGIRTAAHSLIRLSSGELAYITRRFDRQNGQKIAVEDFCQLSETLTEHKYRGSVEKIGKLVRQFTTNKGYEQQRLFELILFCYLTGNTDMHLKNYALIENTLGQYELSPAYDLLSTLLVLPDEEESALTINGKKNRLKRTDFDTLAKSLQINEKTVAAIYQRFVKILPTWQQWIERSFLSAEMKKQYSDLIIAKFSNSFVV</sequence>
<gene>
    <name evidence="5" type="ORF">J4N46_04920</name>
</gene>
<keyword evidence="6" id="KW-1185">Reference proteome</keyword>
<dbReference type="Gene3D" id="1.10.1070.20">
    <property type="match status" value="1"/>
</dbReference>
<keyword evidence="2" id="KW-0808">Transferase</keyword>
<comment type="similarity">
    <text evidence="1">Belongs to the HipA Ser/Thr kinase family.</text>
</comment>
<evidence type="ECO:0000259" key="4">
    <source>
        <dbReference type="Pfam" id="PF07804"/>
    </source>
</evidence>
<evidence type="ECO:0000313" key="5">
    <source>
        <dbReference type="EMBL" id="MBO1883776.1"/>
    </source>
</evidence>
<protein>
    <submittedName>
        <fullName evidence="5">HipA domain-containing protein</fullName>
    </submittedName>
</protein>